<evidence type="ECO:0000313" key="2">
    <source>
        <dbReference type="EMBL" id="KAB8037889.1"/>
    </source>
</evidence>
<accession>A0A6N6VQM3</accession>
<dbReference type="SUPFAM" id="SSF55729">
    <property type="entry name" value="Acyl-CoA N-acyltransferases (Nat)"/>
    <property type="match status" value="1"/>
</dbReference>
<comment type="caution">
    <text evidence="2">The sequence shown here is derived from an EMBL/GenBank/DDBJ whole genome shotgun (WGS) entry which is preliminary data.</text>
</comment>
<keyword evidence="2" id="KW-0808">Transferase</keyword>
<evidence type="ECO:0000259" key="1">
    <source>
        <dbReference type="PROSITE" id="PS51186"/>
    </source>
</evidence>
<proteinExistence type="predicted"/>
<dbReference type="OrthoDB" id="9796919at2"/>
<gene>
    <name evidence="2" type="ORF">GCL60_11995</name>
</gene>
<reference evidence="2 3" key="1">
    <citation type="submission" date="2019-10" db="EMBL/GenBank/DDBJ databases">
        <title>New species of Slilvanegrellaceae.</title>
        <authorList>
            <person name="Pitt A."/>
            <person name="Hahn M.W."/>
        </authorList>
    </citation>
    <scope>NUCLEOTIDE SEQUENCE [LARGE SCALE GENOMIC DNA]</scope>
    <source>
        <strain evidence="2 3">SP-Ram-0.45-NSY-1</strain>
    </source>
</reference>
<dbReference type="Proteomes" id="UP000437748">
    <property type="component" value="Unassembled WGS sequence"/>
</dbReference>
<feature type="domain" description="N-acetyltransferase" evidence="1">
    <location>
        <begin position="111"/>
        <end position="254"/>
    </location>
</feature>
<dbReference type="RefSeq" id="WP_153420967.1">
    <property type="nucleotide sequence ID" value="NZ_WFLM01000004.1"/>
</dbReference>
<sequence length="256" mass="30827">MNKEINQLEVIKYYHKLSMDYIPNEILENKYICYYDHECPNMFLWNTFFQFDNDIEFNHINLKKISEFFHKKGTKGYILSMSELYKEFSFYHGCYMYLNNIRAQNDINISKEFQLVKIEDTYLFTDYINNIFKMSPTEINKLAKLLKELNKFFNTNSYFFNYNDKTIGAITSIEFEKDKIFLFNLGILDTFQNKGYSRILLSLLLNKNKNKEIYLQTNVNNTLSKFTLPKLGFKIVGTHHLLELEKLLDKFEYNHE</sequence>
<dbReference type="PROSITE" id="PS51186">
    <property type="entry name" value="GNAT"/>
    <property type="match status" value="1"/>
</dbReference>
<dbReference type="InterPro" id="IPR000182">
    <property type="entry name" value="GNAT_dom"/>
</dbReference>
<evidence type="ECO:0000313" key="3">
    <source>
        <dbReference type="Proteomes" id="UP000437748"/>
    </source>
</evidence>
<protein>
    <submittedName>
        <fullName evidence="2">GNAT family N-acetyltransferase</fullName>
    </submittedName>
</protein>
<organism evidence="2 3">
    <name type="scientific">Silvanigrella paludirubra</name>
    <dbReference type="NCBI Taxonomy" id="2499159"/>
    <lineage>
        <taxon>Bacteria</taxon>
        <taxon>Pseudomonadati</taxon>
        <taxon>Bdellovibrionota</taxon>
        <taxon>Oligoflexia</taxon>
        <taxon>Silvanigrellales</taxon>
        <taxon>Silvanigrellaceae</taxon>
        <taxon>Silvanigrella</taxon>
    </lineage>
</organism>
<keyword evidence="3" id="KW-1185">Reference proteome</keyword>
<dbReference type="Gene3D" id="3.40.630.30">
    <property type="match status" value="1"/>
</dbReference>
<name>A0A6N6VQM3_9BACT</name>
<dbReference type="InterPro" id="IPR016181">
    <property type="entry name" value="Acyl_CoA_acyltransferase"/>
</dbReference>
<dbReference type="Pfam" id="PF00583">
    <property type="entry name" value="Acetyltransf_1"/>
    <property type="match status" value="1"/>
</dbReference>
<dbReference type="EMBL" id="WFLM01000004">
    <property type="protein sequence ID" value="KAB8037889.1"/>
    <property type="molecule type" value="Genomic_DNA"/>
</dbReference>
<dbReference type="GO" id="GO:0016747">
    <property type="term" value="F:acyltransferase activity, transferring groups other than amino-acyl groups"/>
    <property type="evidence" value="ECO:0007669"/>
    <property type="project" value="InterPro"/>
</dbReference>
<dbReference type="AlphaFoldDB" id="A0A6N6VQM3"/>